<protein>
    <submittedName>
        <fullName evidence="1">Uncharacterized protein</fullName>
    </submittedName>
</protein>
<name>A0ACC1L3X5_9FUNG</name>
<evidence type="ECO:0000313" key="1">
    <source>
        <dbReference type="EMBL" id="KAJ2800039.1"/>
    </source>
</evidence>
<evidence type="ECO:0000313" key="2">
    <source>
        <dbReference type="Proteomes" id="UP001140087"/>
    </source>
</evidence>
<dbReference type="Proteomes" id="UP001140087">
    <property type="component" value="Unassembled WGS sequence"/>
</dbReference>
<keyword evidence="2" id="KW-1185">Reference proteome</keyword>
<dbReference type="EMBL" id="JANBUN010001026">
    <property type="protein sequence ID" value="KAJ2800039.1"/>
    <property type="molecule type" value="Genomic_DNA"/>
</dbReference>
<organism evidence="1 2">
    <name type="scientific">Coemansia helicoidea</name>
    <dbReference type="NCBI Taxonomy" id="1286919"/>
    <lineage>
        <taxon>Eukaryota</taxon>
        <taxon>Fungi</taxon>
        <taxon>Fungi incertae sedis</taxon>
        <taxon>Zoopagomycota</taxon>
        <taxon>Kickxellomycotina</taxon>
        <taxon>Kickxellomycetes</taxon>
        <taxon>Kickxellales</taxon>
        <taxon>Kickxellaceae</taxon>
        <taxon>Coemansia</taxon>
    </lineage>
</organism>
<reference evidence="1" key="1">
    <citation type="submission" date="2022-07" db="EMBL/GenBank/DDBJ databases">
        <title>Phylogenomic reconstructions and comparative analyses of Kickxellomycotina fungi.</title>
        <authorList>
            <person name="Reynolds N.K."/>
            <person name="Stajich J.E."/>
            <person name="Barry K."/>
            <person name="Grigoriev I.V."/>
            <person name="Crous P."/>
            <person name="Smith M.E."/>
        </authorList>
    </citation>
    <scope>NUCLEOTIDE SEQUENCE</scope>
    <source>
        <strain evidence="1">BCRC 34780</strain>
    </source>
</reference>
<gene>
    <name evidence="1" type="ORF">H4R21_003329</name>
</gene>
<sequence length="201" mass="21207">RSAGRRGRVQVPQADRAPARGAVRAGHGDRQPRGVAAAAVAAHPGRARAPAVADGGAAGRAAREPPAVGRGHPVPHAVGAAAGARAQHRRGQARQPPAVRCRPDVHPRPAPRGLWRRVLDQLCHRRAGAVCGPPPQAAPLRNEPWRRRVADRLAPRLGRCVAAHAAARERRAGGIRRPGRRLGAGPARARRAPEGQRRQAV</sequence>
<accession>A0ACC1L3X5</accession>
<feature type="non-terminal residue" evidence="1">
    <location>
        <position position="1"/>
    </location>
</feature>
<proteinExistence type="predicted"/>
<feature type="non-terminal residue" evidence="1">
    <location>
        <position position="201"/>
    </location>
</feature>
<comment type="caution">
    <text evidence="1">The sequence shown here is derived from an EMBL/GenBank/DDBJ whole genome shotgun (WGS) entry which is preliminary data.</text>
</comment>